<dbReference type="RefSeq" id="XP_012896695.1">
    <property type="nucleotide sequence ID" value="XM_013041241.1"/>
</dbReference>
<evidence type="ECO:0000313" key="4">
    <source>
        <dbReference type="Proteomes" id="UP000008312"/>
    </source>
</evidence>
<feature type="region of interest" description="Disordered" evidence="1">
    <location>
        <begin position="276"/>
        <end position="308"/>
    </location>
</feature>
<feature type="domain" description="C2" evidence="2">
    <location>
        <begin position="1"/>
        <end position="102"/>
    </location>
</feature>
<name>D8M2S4_BLAHO</name>
<evidence type="ECO:0000259" key="2">
    <source>
        <dbReference type="PROSITE" id="PS50004"/>
    </source>
</evidence>
<dbReference type="GeneID" id="24919886"/>
<dbReference type="OrthoDB" id="201985at2759"/>
<protein>
    <recommendedName>
        <fullName evidence="2">C2 domain-containing protein</fullName>
    </recommendedName>
</protein>
<evidence type="ECO:0000256" key="1">
    <source>
        <dbReference type="SAM" id="MobiDB-lite"/>
    </source>
</evidence>
<reference evidence="3" key="1">
    <citation type="submission" date="2010-02" db="EMBL/GenBank/DDBJ databases">
        <title>Sequencing and annotation of the Blastocystis hominis genome.</title>
        <authorList>
            <person name="Wincker P."/>
        </authorList>
    </citation>
    <scope>NUCLEOTIDE SEQUENCE</scope>
    <source>
        <strain evidence="3">Singapore isolate B</strain>
    </source>
</reference>
<dbReference type="SUPFAM" id="SSF49562">
    <property type="entry name" value="C2 domain (Calcium/lipid-binding domain, CaLB)"/>
    <property type="match status" value="1"/>
</dbReference>
<dbReference type="InterPro" id="IPR000008">
    <property type="entry name" value="C2_dom"/>
</dbReference>
<organism evidence="3">
    <name type="scientific">Blastocystis hominis</name>
    <dbReference type="NCBI Taxonomy" id="12968"/>
    <lineage>
        <taxon>Eukaryota</taxon>
        <taxon>Sar</taxon>
        <taxon>Stramenopiles</taxon>
        <taxon>Bigyra</taxon>
        <taxon>Opalozoa</taxon>
        <taxon>Opalinata</taxon>
        <taxon>Blastocystidae</taxon>
        <taxon>Blastocystis</taxon>
    </lineage>
</organism>
<keyword evidence="4" id="KW-1185">Reference proteome</keyword>
<proteinExistence type="predicted"/>
<accession>D8M2S4</accession>
<dbReference type="InterPro" id="IPR035892">
    <property type="entry name" value="C2_domain_sf"/>
</dbReference>
<dbReference type="Proteomes" id="UP000008312">
    <property type="component" value="Unassembled WGS sequence"/>
</dbReference>
<dbReference type="InParanoid" id="D8M2S4"/>
<dbReference type="Pfam" id="PF00168">
    <property type="entry name" value="C2"/>
    <property type="match status" value="1"/>
</dbReference>
<dbReference type="EMBL" id="FN668650">
    <property type="protein sequence ID" value="CBK22647.2"/>
    <property type="molecule type" value="Genomic_DNA"/>
</dbReference>
<sequence>MKRDNFVLVCVYSASDLNDESHYSVKVSFCGNDKWTPWSECTSRPEWHSGIYFLASFQKLKATNPITFSLYDNKGCFGKRLVATSVFDPSQLSYYEPFGQCDIDMETKSGSLFGYLSVKIQYVPSDAFFLCPSCKKLSSHSPFMLFANLQNVILKTPDSQNRDLKMILRIGNEVASTSGDPSGQLYEHFMIDYSRISSKKNLTITIYQADRDIGRIVIHMKDLLEGNVYDDSFTNEHIEKASVMLQLVYACSDCIVEKETEDGELDIPVLDVTSIPRSSVNPEPFRPSSSSSSQRIFPTPNPATQPMRNPAYDSASSLASASIELQGGPSIPGMSGFAASPSPVVYMPQLAPPRAPQYVQQYGPQPAPQIVVVPRDPRMEMAMMEPPMVVMEPPMVVMEPPRYQVVGYQESPYGSANGYVY</sequence>
<dbReference type="AlphaFoldDB" id="D8M2S4"/>
<gene>
    <name evidence="3" type="ORF">GSBLH_T00002743001</name>
</gene>
<dbReference type="PROSITE" id="PS50004">
    <property type="entry name" value="C2"/>
    <property type="match status" value="1"/>
</dbReference>
<evidence type="ECO:0000313" key="3">
    <source>
        <dbReference type="EMBL" id="CBK22647.2"/>
    </source>
</evidence>